<evidence type="ECO:0000259" key="2">
    <source>
        <dbReference type="Pfam" id="PF07589"/>
    </source>
</evidence>
<feature type="chain" id="PRO_5045332044" evidence="1">
    <location>
        <begin position="30"/>
        <end position="244"/>
    </location>
</feature>
<gene>
    <name evidence="3" type="ORF">RQP53_09000</name>
</gene>
<keyword evidence="1" id="KW-0732">Signal</keyword>
<dbReference type="NCBIfam" id="TIGR02595">
    <property type="entry name" value="PEP_CTERM"/>
    <property type="match status" value="1"/>
</dbReference>
<dbReference type="Pfam" id="PF07589">
    <property type="entry name" value="PEP-CTERM"/>
    <property type="match status" value="1"/>
</dbReference>
<dbReference type="EMBL" id="JAVXZY010000003">
    <property type="protein sequence ID" value="MDT8999401.1"/>
    <property type="molecule type" value="Genomic_DNA"/>
</dbReference>
<feature type="signal peptide" evidence="1">
    <location>
        <begin position="1"/>
        <end position="29"/>
    </location>
</feature>
<feature type="domain" description="Ice-binding protein C-terminal" evidence="2">
    <location>
        <begin position="214"/>
        <end position="237"/>
    </location>
</feature>
<accession>A0ABU3PC42</accession>
<proteinExistence type="predicted"/>
<dbReference type="Proteomes" id="UP001246372">
    <property type="component" value="Unassembled WGS sequence"/>
</dbReference>
<dbReference type="InterPro" id="IPR013424">
    <property type="entry name" value="Ice-binding_C"/>
</dbReference>
<keyword evidence="4" id="KW-1185">Reference proteome</keyword>
<name>A0ABU3PC42_9BURK</name>
<evidence type="ECO:0000313" key="4">
    <source>
        <dbReference type="Proteomes" id="UP001246372"/>
    </source>
</evidence>
<organism evidence="3 4">
    <name type="scientific">Roseateles aquae</name>
    <dbReference type="NCBI Taxonomy" id="3077235"/>
    <lineage>
        <taxon>Bacteria</taxon>
        <taxon>Pseudomonadati</taxon>
        <taxon>Pseudomonadota</taxon>
        <taxon>Betaproteobacteria</taxon>
        <taxon>Burkholderiales</taxon>
        <taxon>Sphaerotilaceae</taxon>
        <taxon>Roseateles</taxon>
    </lineage>
</organism>
<reference evidence="3" key="1">
    <citation type="submission" date="2023-09" db="EMBL/GenBank/DDBJ databases">
        <title>Paucibacter sp. APW11 Genome sequencing and assembly.</title>
        <authorList>
            <person name="Kim I."/>
        </authorList>
    </citation>
    <scope>NUCLEOTIDE SEQUENCE</scope>
    <source>
        <strain evidence="3">APW11</strain>
    </source>
</reference>
<evidence type="ECO:0000313" key="3">
    <source>
        <dbReference type="EMBL" id="MDT8999401.1"/>
    </source>
</evidence>
<sequence length="244" mass="25190">MTMHKPREHKALHVLANLTLLSAATGSQAADPIFFGPSAYLSAADIPVNFYLGGSPTVLETLEDGALDSTLGGDFGELLSSGFAGARDSVDVDDGLIDGSCRQQSSGHCVSWFNGNGVEGVTFSYVGNGALPTAFGLVWTDGGGSITFRAIGANGQSLGSITRSGFADNRIDASTEEDRFFGVQFAGGIRSISISNTSGGIEVDHIQYGQMSNPVPEPGTWALMAAGLLGLAGLRRRVSTGSHA</sequence>
<protein>
    <submittedName>
        <fullName evidence="3">PEP-CTERM sorting domain-containing protein</fullName>
    </submittedName>
</protein>
<comment type="caution">
    <text evidence="3">The sequence shown here is derived from an EMBL/GenBank/DDBJ whole genome shotgun (WGS) entry which is preliminary data.</text>
</comment>
<dbReference type="RefSeq" id="WP_315649949.1">
    <property type="nucleotide sequence ID" value="NZ_JAVXZY010000003.1"/>
</dbReference>
<evidence type="ECO:0000256" key="1">
    <source>
        <dbReference type="SAM" id="SignalP"/>
    </source>
</evidence>